<feature type="chain" id="PRO_5046294444" evidence="2">
    <location>
        <begin position="24"/>
        <end position="97"/>
    </location>
</feature>
<evidence type="ECO:0000256" key="1">
    <source>
        <dbReference type="SAM" id="Phobius"/>
    </source>
</evidence>
<feature type="transmembrane region" description="Helical" evidence="1">
    <location>
        <begin position="46"/>
        <end position="63"/>
    </location>
</feature>
<keyword evidence="1" id="KW-0472">Membrane</keyword>
<keyword evidence="1" id="KW-1133">Transmembrane helix</keyword>
<proteinExistence type="predicted"/>
<gene>
    <name evidence="3" type="ORF">LYSCAS_30010</name>
</gene>
<dbReference type="EMBL" id="AP024545">
    <property type="protein sequence ID" value="BCT93977.1"/>
    <property type="molecule type" value="Genomic_DNA"/>
</dbReference>
<feature type="transmembrane region" description="Helical" evidence="1">
    <location>
        <begin position="75"/>
        <end position="94"/>
    </location>
</feature>
<organism evidence="3 4">
    <name type="scientific">Noviluteimonas caseinilytica</name>
    <dbReference type="NCBI Taxonomy" id="2675101"/>
    <lineage>
        <taxon>Bacteria</taxon>
        <taxon>Pseudomonadati</taxon>
        <taxon>Pseudomonadota</taxon>
        <taxon>Gammaproteobacteria</taxon>
        <taxon>Lysobacterales</taxon>
        <taxon>Lysobacteraceae</taxon>
        <taxon>Noviluteimonas</taxon>
    </lineage>
</organism>
<evidence type="ECO:0000313" key="4">
    <source>
        <dbReference type="Proteomes" id="UP000681317"/>
    </source>
</evidence>
<evidence type="ECO:0000256" key="2">
    <source>
        <dbReference type="SAM" id="SignalP"/>
    </source>
</evidence>
<sequence length="97" mass="10531">MRMLLKCLAVAEATLCIPCAVLAAKGFAFARVPPPDDPDPSRSGYLYAAGLFAGLAVLFAIAARHLHRTRRMNPWVHLAPWAFFLLAFGGLLLVRPA</sequence>
<accession>A0ABN6G247</accession>
<dbReference type="RefSeq" id="WP_213434880.1">
    <property type="nucleotide sequence ID" value="NZ_AP024545.1"/>
</dbReference>
<keyword evidence="1" id="KW-0812">Transmembrane</keyword>
<protein>
    <submittedName>
        <fullName evidence="3">Uncharacterized protein</fullName>
    </submittedName>
</protein>
<evidence type="ECO:0000313" key="3">
    <source>
        <dbReference type="EMBL" id="BCT93977.1"/>
    </source>
</evidence>
<dbReference type="Proteomes" id="UP000681317">
    <property type="component" value="Chromosome"/>
</dbReference>
<reference evidence="3 4" key="1">
    <citation type="submission" date="2021-03" db="EMBL/GenBank/DDBJ databases">
        <title>Complete Genome Sequences of Two Lysobacter Strains Isolated from Sea Water (Lysobacter caseinilyticus) and Soil (Lysobacter helvus) in South Korea.</title>
        <authorList>
            <person name="Watanabe Y."/>
            <person name="Arakawa K."/>
        </authorList>
    </citation>
    <scope>NUCLEOTIDE SEQUENCE [LARGE SCALE GENOMIC DNA]</scope>
    <source>
        <strain evidence="3 4">KVB24</strain>
    </source>
</reference>
<feature type="signal peptide" evidence="2">
    <location>
        <begin position="1"/>
        <end position="23"/>
    </location>
</feature>
<keyword evidence="4" id="KW-1185">Reference proteome</keyword>
<keyword evidence="2" id="KW-0732">Signal</keyword>
<name>A0ABN6G247_9GAMM</name>